<dbReference type="Gene3D" id="1.10.510.10">
    <property type="entry name" value="Transferase(Phosphotransferase) domain 1"/>
    <property type="match status" value="1"/>
</dbReference>
<dbReference type="EC" id="2.7.11.24" evidence="7"/>
<comment type="activity regulation">
    <text evidence="7">Activated by threonine and tyrosine phosphorylation.</text>
</comment>
<organism evidence="10 11">
    <name type="scientific">Tetrahymena thermophila (strain SB210)</name>
    <dbReference type="NCBI Taxonomy" id="312017"/>
    <lineage>
        <taxon>Eukaryota</taxon>
        <taxon>Sar</taxon>
        <taxon>Alveolata</taxon>
        <taxon>Ciliophora</taxon>
        <taxon>Intramacronucleata</taxon>
        <taxon>Oligohymenophorea</taxon>
        <taxon>Hymenostomatida</taxon>
        <taxon>Tetrahymenina</taxon>
        <taxon>Tetrahymenidae</taxon>
        <taxon>Tetrahymena</taxon>
    </lineage>
</organism>
<keyword evidence="4 7" id="KW-0418">Kinase</keyword>
<keyword evidence="3 6" id="KW-0547">Nucleotide-binding</keyword>
<evidence type="ECO:0000256" key="1">
    <source>
        <dbReference type="ARBA" id="ARBA00022527"/>
    </source>
</evidence>
<dbReference type="PROSITE" id="PS00108">
    <property type="entry name" value="PROTEIN_KINASE_ST"/>
    <property type="match status" value="1"/>
</dbReference>
<feature type="compositionally biased region" description="Low complexity" evidence="8">
    <location>
        <begin position="366"/>
        <end position="422"/>
    </location>
</feature>
<feature type="region of interest" description="Disordered" evidence="8">
    <location>
        <begin position="539"/>
        <end position="593"/>
    </location>
</feature>
<keyword evidence="1 7" id="KW-0723">Serine/threonine-protein kinase</keyword>
<dbReference type="RefSeq" id="XP_001023534.2">
    <property type="nucleotide sequence ID" value="XM_001023534.2"/>
</dbReference>
<comment type="cofactor">
    <cofactor evidence="7">
        <name>Mg(2+)</name>
        <dbReference type="ChEBI" id="CHEBI:18420"/>
    </cofactor>
</comment>
<evidence type="ECO:0000256" key="4">
    <source>
        <dbReference type="ARBA" id="ARBA00022777"/>
    </source>
</evidence>
<feature type="compositionally biased region" description="Low complexity" evidence="8">
    <location>
        <begin position="879"/>
        <end position="894"/>
    </location>
</feature>
<evidence type="ECO:0000256" key="7">
    <source>
        <dbReference type="RuleBase" id="RU361165"/>
    </source>
</evidence>
<feature type="region of interest" description="Disordered" evidence="8">
    <location>
        <begin position="1004"/>
        <end position="1041"/>
    </location>
</feature>
<evidence type="ECO:0000256" key="8">
    <source>
        <dbReference type="SAM" id="MobiDB-lite"/>
    </source>
</evidence>
<feature type="compositionally biased region" description="Polar residues" evidence="8">
    <location>
        <begin position="742"/>
        <end position="769"/>
    </location>
</feature>
<proteinExistence type="inferred from homology"/>
<dbReference type="InterPro" id="IPR000719">
    <property type="entry name" value="Prot_kinase_dom"/>
</dbReference>
<feature type="compositionally biased region" description="Basic and acidic residues" evidence="8">
    <location>
        <begin position="560"/>
        <end position="571"/>
    </location>
</feature>
<comment type="catalytic activity">
    <reaction evidence="7">
        <text>L-threonyl-[protein] + ATP = O-phospho-L-threonyl-[protein] + ADP + H(+)</text>
        <dbReference type="Rhea" id="RHEA:46608"/>
        <dbReference type="Rhea" id="RHEA-COMP:11060"/>
        <dbReference type="Rhea" id="RHEA-COMP:11605"/>
        <dbReference type="ChEBI" id="CHEBI:15378"/>
        <dbReference type="ChEBI" id="CHEBI:30013"/>
        <dbReference type="ChEBI" id="CHEBI:30616"/>
        <dbReference type="ChEBI" id="CHEBI:61977"/>
        <dbReference type="ChEBI" id="CHEBI:456216"/>
        <dbReference type="EC" id="2.7.11.24"/>
    </reaction>
</comment>
<feature type="region of interest" description="Disordered" evidence="8">
    <location>
        <begin position="363"/>
        <end position="422"/>
    </location>
</feature>
<gene>
    <name evidence="10" type="ORF">TTHERM_00537240</name>
</gene>
<sequence>MSEDIEPHVLRRYEILSKLGRGAYGIVWKVYDKRTKQVLALKKIFDAFQNSTDAQRTFREIMFLQELDHENIIKVINVIRAKNDRDIYVVFEYMDTDLHAVIRVNILEDIHKQYIMYQIFRAIKYIHSGELIHRDLKASNILVNSDCMVKVADFGLVRSIANQENGSTPILTEYIATRWYRAPEILLGSHTYTKGVDMWSIGCILGQLLLGKPIFAGTSTLNQLELILQVTGKPTYEDIEAIQSDLAITMLEAVQNNPTQNTKTLQQMIPMASDDALDLLQNLLQFNPKKRITAEQALSHPYVRQFHNPNDEPVCGRIIQIPLDDNKKYSMRFYRDKLYYEISPRKNVQQNGKQDSQLCSNFSESQDQIQQPQQIQHQQQTVNEQQVLQQRTNNQQFQSKDNSIQNARNNSNSSNSSQVKTNQSTYNNIQSTLLRQKSNGIIQKQENGNMQQNQNIQSSDQQQNLAKEVIQQTSAVVAAQQAVLARKTQKQNSIQFQQNIYNEVQESIYQQVKTQKQQLYQQQLMQQQQQQQQKMQQQSQNQVISSKNQIQYQSSNINKKQNEENEIRDPSENSIKQQQKLYASPKAPSSNQILSNNQNLQQTLTNNIMSTNNTNGIHNTISNGFAKRPTPFLQSKNSSQQTSNSTALNQKSSSNQNSQQILQQQQVKQMLNSPNTQQMIQQQKSKEINQNIFSQQNIQNPHLLNGNQYISSNNTINNNNDGQIDNVDEGITSPVSQNILKQSNSNRLIKPNNLKSNSSKALQSPTSNIVSPQHQQQSSVSSQSTQQSHPSSAIQNQNSQVQQKPASINTSQKYLQRIIQGATPSTQQENNLKQAISHQNQNNIIQQQYQNYINSNLSTNNNNSNPSHQMNNQNVQNTNVQSQSNGYSQNNNGYPTQSNSGYQQLNNGYPQHTNIYSQNSSNNIYTQQQQQQLSGQLKKGSTSINQYLTTTYKNPTQTMQQQMYKGNQIDFYSPNKSKVNTANYFGNRASVTKTMAQLNQKNNSNSAIIPNSNTSNQIQNNNQLNTNNNNNSNKNYQTGQNGHIILNGNQSVSHNIHAQNSVSAGNMANNNLNSLNGQSSTKNKYSYSNLLQNAQKLKANTPSYHQLNSPKY</sequence>
<dbReference type="SUPFAM" id="SSF56112">
    <property type="entry name" value="Protein kinase-like (PK-like)"/>
    <property type="match status" value="1"/>
</dbReference>
<dbReference type="GO" id="GO:0004707">
    <property type="term" value="F:MAP kinase activity"/>
    <property type="evidence" value="ECO:0007669"/>
    <property type="project" value="UniProtKB-EC"/>
</dbReference>
<protein>
    <recommendedName>
        <fullName evidence="7">Mitogen-activated protein kinase</fullName>
        <ecNumber evidence="7">2.7.11.24</ecNumber>
    </recommendedName>
</protein>
<dbReference type="InterPro" id="IPR008271">
    <property type="entry name" value="Ser/Thr_kinase_AS"/>
</dbReference>
<feature type="region of interest" description="Disordered" evidence="8">
    <location>
        <begin position="879"/>
        <end position="918"/>
    </location>
</feature>
<name>I7M3K1_TETTS</name>
<feature type="compositionally biased region" description="Low complexity" evidence="8">
    <location>
        <begin position="634"/>
        <end position="673"/>
    </location>
</feature>
<feature type="region of interest" description="Disordered" evidence="8">
    <location>
        <begin position="703"/>
        <end position="730"/>
    </location>
</feature>
<feature type="region of interest" description="Disordered" evidence="8">
    <location>
        <begin position="742"/>
        <end position="807"/>
    </location>
</feature>
<dbReference type="PROSITE" id="PS50011">
    <property type="entry name" value="PROTEIN_KINASE_DOM"/>
    <property type="match status" value="1"/>
</dbReference>
<evidence type="ECO:0000313" key="10">
    <source>
        <dbReference type="EMBL" id="EAS03289.2"/>
    </source>
</evidence>
<dbReference type="InterPro" id="IPR011009">
    <property type="entry name" value="Kinase-like_dom_sf"/>
</dbReference>
<accession>I7M3K1</accession>
<dbReference type="InterPro" id="IPR003527">
    <property type="entry name" value="MAP_kinase_CS"/>
</dbReference>
<dbReference type="Pfam" id="PF00069">
    <property type="entry name" value="Pkinase"/>
    <property type="match status" value="1"/>
</dbReference>
<dbReference type="EMBL" id="GG662495">
    <property type="protein sequence ID" value="EAS03289.2"/>
    <property type="molecule type" value="Genomic_DNA"/>
</dbReference>
<evidence type="ECO:0000256" key="3">
    <source>
        <dbReference type="ARBA" id="ARBA00022741"/>
    </source>
</evidence>
<dbReference type="GeneID" id="7842678"/>
<feature type="compositionally biased region" description="Low complexity" evidence="8">
    <location>
        <begin position="1064"/>
        <end position="1077"/>
    </location>
</feature>
<dbReference type="Proteomes" id="UP000009168">
    <property type="component" value="Unassembled WGS sequence"/>
</dbReference>
<keyword evidence="2 7" id="KW-0808">Transferase</keyword>
<comment type="similarity">
    <text evidence="7">Belongs to the protein kinase superfamily. Ser/Thr protein kinase family. MAP kinase subfamily.</text>
</comment>
<dbReference type="FunFam" id="3.30.200.20:FF:001058">
    <property type="entry name" value="Mitogen-activated protein kinase"/>
    <property type="match status" value="1"/>
</dbReference>
<dbReference type="STRING" id="312017.I7M3K1"/>
<feature type="compositionally biased region" description="Low complexity" evidence="8">
    <location>
        <begin position="707"/>
        <end position="725"/>
    </location>
</feature>
<feature type="compositionally biased region" description="Low complexity" evidence="8">
    <location>
        <begin position="539"/>
        <end position="559"/>
    </location>
</feature>
<feature type="compositionally biased region" description="Polar residues" evidence="8">
    <location>
        <begin position="793"/>
        <end position="807"/>
    </location>
</feature>
<dbReference type="FunFam" id="1.10.510.10:FF:000238">
    <property type="entry name" value="Mitogen-activated protein kinase"/>
    <property type="match status" value="1"/>
</dbReference>
<dbReference type="CDD" id="cd07852">
    <property type="entry name" value="STKc_MAPK15-like"/>
    <property type="match status" value="1"/>
</dbReference>
<reference evidence="11" key="1">
    <citation type="journal article" date="2006" name="PLoS Biol.">
        <title>Macronuclear genome sequence of the ciliate Tetrahymena thermophila, a model eukaryote.</title>
        <authorList>
            <person name="Eisen J.A."/>
            <person name="Coyne R.S."/>
            <person name="Wu M."/>
            <person name="Wu D."/>
            <person name="Thiagarajan M."/>
            <person name="Wortman J.R."/>
            <person name="Badger J.H."/>
            <person name="Ren Q."/>
            <person name="Amedeo P."/>
            <person name="Jones K.M."/>
            <person name="Tallon L.J."/>
            <person name="Delcher A.L."/>
            <person name="Salzberg S.L."/>
            <person name="Silva J.C."/>
            <person name="Haas B.J."/>
            <person name="Majoros W.H."/>
            <person name="Farzad M."/>
            <person name="Carlton J.M."/>
            <person name="Smith R.K. Jr."/>
            <person name="Garg J."/>
            <person name="Pearlman R.E."/>
            <person name="Karrer K.M."/>
            <person name="Sun L."/>
            <person name="Manning G."/>
            <person name="Elde N.C."/>
            <person name="Turkewitz A.P."/>
            <person name="Asai D.J."/>
            <person name="Wilkes D.E."/>
            <person name="Wang Y."/>
            <person name="Cai H."/>
            <person name="Collins K."/>
            <person name="Stewart B.A."/>
            <person name="Lee S.R."/>
            <person name="Wilamowska K."/>
            <person name="Weinberg Z."/>
            <person name="Ruzzo W.L."/>
            <person name="Wloga D."/>
            <person name="Gaertig J."/>
            <person name="Frankel J."/>
            <person name="Tsao C.-C."/>
            <person name="Gorovsky M.A."/>
            <person name="Keeling P.J."/>
            <person name="Waller R.F."/>
            <person name="Patron N.J."/>
            <person name="Cherry J.M."/>
            <person name="Stover N.A."/>
            <person name="Krieger C.J."/>
            <person name="del Toro C."/>
            <person name="Ryder H.F."/>
            <person name="Williamson S.C."/>
            <person name="Barbeau R.A."/>
            <person name="Hamilton E.P."/>
            <person name="Orias E."/>
        </authorList>
    </citation>
    <scope>NUCLEOTIDE SEQUENCE [LARGE SCALE GENOMIC DNA]</scope>
    <source>
        <strain evidence="11">SB210</strain>
    </source>
</reference>
<evidence type="ECO:0000256" key="5">
    <source>
        <dbReference type="ARBA" id="ARBA00022840"/>
    </source>
</evidence>
<feature type="compositionally biased region" description="Polar residues" evidence="8">
    <location>
        <begin position="572"/>
        <end position="581"/>
    </location>
</feature>
<dbReference type="eggNOG" id="KOG0660">
    <property type="taxonomic scope" value="Eukaryota"/>
</dbReference>
<feature type="compositionally biased region" description="Polar residues" evidence="8">
    <location>
        <begin position="895"/>
        <end position="912"/>
    </location>
</feature>
<feature type="compositionally biased region" description="Polar residues" evidence="8">
    <location>
        <begin position="674"/>
        <end position="683"/>
    </location>
</feature>
<keyword evidence="7" id="KW-0460">Magnesium</keyword>
<dbReference type="InterPro" id="IPR017441">
    <property type="entry name" value="Protein_kinase_ATP_BS"/>
</dbReference>
<feature type="region of interest" description="Disordered" evidence="8">
    <location>
        <begin position="619"/>
        <end position="685"/>
    </location>
</feature>
<keyword evidence="5 6" id="KW-0067">ATP-binding</keyword>
<dbReference type="InterPro" id="IPR050117">
    <property type="entry name" value="MAPK"/>
</dbReference>
<dbReference type="InParanoid" id="I7M3K1"/>
<dbReference type="PROSITE" id="PS00107">
    <property type="entry name" value="PROTEIN_KINASE_ATP"/>
    <property type="match status" value="1"/>
</dbReference>
<dbReference type="PANTHER" id="PTHR24055">
    <property type="entry name" value="MITOGEN-ACTIVATED PROTEIN KINASE"/>
    <property type="match status" value="1"/>
</dbReference>
<keyword evidence="11" id="KW-1185">Reference proteome</keyword>
<dbReference type="Gene3D" id="3.30.200.20">
    <property type="entry name" value="Phosphorylase Kinase, domain 1"/>
    <property type="match status" value="1"/>
</dbReference>
<evidence type="ECO:0000256" key="6">
    <source>
        <dbReference type="PROSITE-ProRule" id="PRU10141"/>
    </source>
</evidence>
<dbReference type="KEGG" id="tet:TTHERM_00537240"/>
<evidence type="ECO:0000313" key="11">
    <source>
        <dbReference type="Proteomes" id="UP000009168"/>
    </source>
</evidence>
<evidence type="ECO:0000259" key="9">
    <source>
        <dbReference type="PROSITE" id="PS50011"/>
    </source>
</evidence>
<feature type="region of interest" description="Disordered" evidence="8">
    <location>
        <begin position="1064"/>
        <end position="1083"/>
    </location>
</feature>
<dbReference type="SMART" id="SM00220">
    <property type="entry name" value="S_TKc"/>
    <property type="match status" value="1"/>
</dbReference>
<dbReference type="OrthoDB" id="192887at2759"/>
<evidence type="ECO:0000256" key="2">
    <source>
        <dbReference type="ARBA" id="ARBA00022679"/>
    </source>
</evidence>
<dbReference type="GO" id="GO:0005524">
    <property type="term" value="F:ATP binding"/>
    <property type="evidence" value="ECO:0007669"/>
    <property type="project" value="UniProtKB-UniRule"/>
</dbReference>
<feature type="domain" description="Protein kinase" evidence="9">
    <location>
        <begin position="13"/>
        <end position="303"/>
    </location>
</feature>
<feature type="compositionally biased region" description="Low complexity" evidence="8">
    <location>
        <begin position="770"/>
        <end position="792"/>
    </location>
</feature>
<dbReference type="AlphaFoldDB" id="I7M3K1"/>
<feature type="binding site" evidence="6">
    <location>
        <position position="42"/>
    </location>
    <ligand>
        <name>ATP</name>
        <dbReference type="ChEBI" id="CHEBI:30616"/>
    </ligand>
</feature>
<dbReference type="PROSITE" id="PS01351">
    <property type="entry name" value="MAPK"/>
    <property type="match status" value="1"/>
</dbReference>